<feature type="domain" description="PAS" evidence="6">
    <location>
        <begin position="230"/>
        <end position="269"/>
    </location>
</feature>
<dbReference type="PROSITE" id="PS50045">
    <property type="entry name" value="SIGMA54_INTERACT_4"/>
    <property type="match status" value="1"/>
</dbReference>
<proteinExistence type="predicted"/>
<dbReference type="FunFam" id="3.40.50.300:FF:000006">
    <property type="entry name" value="DNA-binding transcriptional regulator NtrC"/>
    <property type="match status" value="1"/>
</dbReference>
<dbReference type="Pfam" id="PF25601">
    <property type="entry name" value="AAA_lid_14"/>
    <property type="match status" value="1"/>
</dbReference>
<dbReference type="SUPFAM" id="SSF52540">
    <property type="entry name" value="P-loop containing nucleoside triphosphate hydrolases"/>
    <property type="match status" value="1"/>
</dbReference>
<dbReference type="SUPFAM" id="SSF55785">
    <property type="entry name" value="PYP-like sensor domain (PAS domain)"/>
    <property type="match status" value="1"/>
</dbReference>
<dbReference type="InterPro" id="IPR009057">
    <property type="entry name" value="Homeodomain-like_sf"/>
</dbReference>
<dbReference type="PANTHER" id="PTHR32071:SF77">
    <property type="entry name" value="TRANSCRIPTIONAL REGULATORY PROTEIN"/>
    <property type="match status" value="1"/>
</dbReference>
<dbReference type="Gene3D" id="1.10.8.60">
    <property type="match status" value="1"/>
</dbReference>
<reference evidence="7 8" key="1">
    <citation type="submission" date="2016-10" db="EMBL/GenBank/DDBJ databases">
        <authorList>
            <person name="de Groot N.N."/>
        </authorList>
    </citation>
    <scope>NUCLEOTIDE SEQUENCE [LARGE SCALE GENOMIC DNA]</scope>
    <source>
        <strain evidence="7 8">JCM 18415</strain>
    </source>
</reference>
<organism evidence="7 8">
    <name type="scientific">Halopseudomonas formosensis</name>
    <dbReference type="NCBI Taxonomy" id="1002526"/>
    <lineage>
        <taxon>Bacteria</taxon>
        <taxon>Pseudomonadati</taxon>
        <taxon>Pseudomonadota</taxon>
        <taxon>Gammaproteobacteria</taxon>
        <taxon>Pseudomonadales</taxon>
        <taxon>Pseudomonadaceae</taxon>
        <taxon>Halopseudomonas</taxon>
    </lineage>
</organism>
<dbReference type="Pfam" id="PF00158">
    <property type="entry name" value="Sigma54_activat"/>
    <property type="match status" value="1"/>
</dbReference>
<evidence type="ECO:0000313" key="8">
    <source>
        <dbReference type="Proteomes" id="UP000242815"/>
    </source>
</evidence>
<dbReference type="InterPro" id="IPR000014">
    <property type="entry name" value="PAS"/>
</dbReference>
<evidence type="ECO:0000256" key="3">
    <source>
        <dbReference type="ARBA" id="ARBA00023015"/>
    </source>
</evidence>
<dbReference type="GO" id="GO:0005524">
    <property type="term" value="F:ATP binding"/>
    <property type="evidence" value="ECO:0007669"/>
    <property type="project" value="UniProtKB-KW"/>
</dbReference>
<dbReference type="InterPro" id="IPR025943">
    <property type="entry name" value="Sigma_54_int_dom_ATP-bd_2"/>
</dbReference>
<name>A0A1I5ZYU1_9GAMM</name>
<dbReference type="OrthoDB" id="9804019at2"/>
<dbReference type="PROSITE" id="PS00675">
    <property type="entry name" value="SIGMA54_INTERACT_1"/>
    <property type="match status" value="1"/>
</dbReference>
<dbReference type="InterPro" id="IPR035965">
    <property type="entry name" value="PAS-like_dom_sf"/>
</dbReference>
<dbReference type="STRING" id="1002526.SAMN05216578_101423"/>
<dbReference type="GO" id="GO:0006355">
    <property type="term" value="P:regulation of DNA-templated transcription"/>
    <property type="evidence" value="ECO:0007669"/>
    <property type="project" value="InterPro"/>
</dbReference>
<evidence type="ECO:0000313" key="7">
    <source>
        <dbReference type="EMBL" id="SFQ61649.1"/>
    </source>
</evidence>
<evidence type="ECO:0000256" key="4">
    <source>
        <dbReference type="ARBA" id="ARBA00023163"/>
    </source>
</evidence>
<dbReference type="Pfam" id="PF13188">
    <property type="entry name" value="PAS_8"/>
    <property type="match status" value="1"/>
</dbReference>
<dbReference type="AlphaFoldDB" id="A0A1I5ZYU1"/>
<feature type="domain" description="Sigma-54 factor interaction" evidence="5">
    <location>
        <begin position="340"/>
        <end position="559"/>
    </location>
</feature>
<keyword evidence="4" id="KW-0804">Transcription</keyword>
<keyword evidence="2" id="KW-0067">ATP-binding</keyword>
<dbReference type="InterPro" id="IPR058031">
    <property type="entry name" value="AAA_lid_NorR"/>
</dbReference>
<dbReference type="PROSITE" id="PS00676">
    <property type="entry name" value="SIGMA54_INTERACT_2"/>
    <property type="match status" value="1"/>
</dbReference>
<keyword evidence="3" id="KW-0805">Transcription regulation</keyword>
<sequence>MHLNTKLDQELTDIFRARERALTARGWCAKEFTLREPIRASWQRSMGYGLQPDSEPPSSEPQALAVDELYESNRMLLDCAEPALQHLTDRLGHHGNDSLLILVNSQATVLAIEGGGSKWRELRDLQEGACWSEAVRGTNALGTALVEGRPTMIGYGEHFLDRLSIFSCASVPIRDPQGKIEGVLDLTRLGPTLQAQDSLLLLDMTASQIESRLFIASFGQQYVVAFHPRRQYLDTAWQGLLALDGDGRILAANQRACEFFGMERAQMVGLPGESLITGWQERFEQVRRGIAGHLRTPRGDFFFKTLHLPEAVSVPVSVPSLRKEPATPTLEGLAGNNNPRYLRELDMAARGLRHGLPILLLGETGSGKELVARALHKGSDRADKPFIAVNCAAIPEGLIESELFGYRDGAFTGARRGGMTGRLQQAHGGTLFLDEVGDMPLPLQARLLRVLQERKVAPLGAGVEQDLDINLICATHRPVRALVAEGSFREDLYYRINGMAVHLPALRERKDMRELCQTLLRRLGAGQVSLNDDLLGLFERYRWPGNIRQLEMVLRTLLAVRAPEDRQLGLDHLPSSTLEDLLSEEVCEQDGNIRVREQEMIRQALADHEGNVSAAARTLGISRATLYRKLKQAGGC</sequence>
<gene>
    <name evidence="7" type="ORF">SAMN05216578_101423</name>
</gene>
<dbReference type="SUPFAM" id="SSF46689">
    <property type="entry name" value="Homeodomain-like"/>
    <property type="match status" value="1"/>
</dbReference>
<dbReference type="Gene3D" id="1.10.10.60">
    <property type="entry name" value="Homeodomain-like"/>
    <property type="match status" value="1"/>
</dbReference>
<dbReference type="SMART" id="SM00382">
    <property type="entry name" value="AAA"/>
    <property type="match status" value="1"/>
</dbReference>
<dbReference type="Pfam" id="PF02954">
    <property type="entry name" value="HTH_8"/>
    <property type="match status" value="1"/>
</dbReference>
<dbReference type="RefSeq" id="WP_090536493.1">
    <property type="nucleotide sequence ID" value="NZ_FOYD01000001.1"/>
</dbReference>
<dbReference type="InterPro" id="IPR002197">
    <property type="entry name" value="HTH_Fis"/>
</dbReference>
<dbReference type="Gene3D" id="3.30.450.20">
    <property type="entry name" value="PAS domain"/>
    <property type="match status" value="1"/>
</dbReference>
<dbReference type="Proteomes" id="UP000242815">
    <property type="component" value="Unassembled WGS sequence"/>
</dbReference>
<dbReference type="InterPro" id="IPR002078">
    <property type="entry name" value="Sigma_54_int"/>
</dbReference>
<dbReference type="InterPro" id="IPR003593">
    <property type="entry name" value="AAA+_ATPase"/>
</dbReference>
<protein>
    <submittedName>
        <fullName evidence="7">PAS domain S-box-containing protein</fullName>
    </submittedName>
</protein>
<accession>A0A1I5ZYU1</accession>
<evidence type="ECO:0000259" key="5">
    <source>
        <dbReference type="PROSITE" id="PS50045"/>
    </source>
</evidence>
<dbReference type="CDD" id="cd00130">
    <property type="entry name" value="PAS"/>
    <property type="match status" value="1"/>
</dbReference>
<evidence type="ECO:0000256" key="1">
    <source>
        <dbReference type="ARBA" id="ARBA00022741"/>
    </source>
</evidence>
<dbReference type="PANTHER" id="PTHR32071">
    <property type="entry name" value="TRANSCRIPTIONAL REGULATORY PROTEIN"/>
    <property type="match status" value="1"/>
</dbReference>
<dbReference type="InterPro" id="IPR025662">
    <property type="entry name" value="Sigma_54_int_dom_ATP-bd_1"/>
</dbReference>
<dbReference type="EMBL" id="FOYD01000001">
    <property type="protein sequence ID" value="SFQ61649.1"/>
    <property type="molecule type" value="Genomic_DNA"/>
</dbReference>
<dbReference type="Gene3D" id="3.40.50.300">
    <property type="entry name" value="P-loop containing nucleotide triphosphate hydrolases"/>
    <property type="match status" value="1"/>
</dbReference>
<dbReference type="InterPro" id="IPR027417">
    <property type="entry name" value="P-loop_NTPase"/>
</dbReference>
<dbReference type="Gene3D" id="3.30.450.40">
    <property type="match status" value="1"/>
</dbReference>
<dbReference type="GO" id="GO:0043565">
    <property type="term" value="F:sequence-specific DNA binding"/>
    <property type="evidence" value="ECO:0007669"/>
    <property type="project" value="InterPro"/>
</dbReference>
<dbReference type="SUPFAM" id="SSF55781">
    <property type="entry name" value="GAF domain-like"/>
    <property type="match status" value="1"/>
</dbReference>
<dbReference type="CDD" id="cd00009">
    <property type="entry name" value="AAA"/>
    <property type="match status" value="1"/>
</dbReference>
<dbReference type="InterPro" id="IPR029016">
    <property type="entry name" value="GAF-like_dom_sf"/>
</dbReference>
<dbReference type="PRINTS" id="PR01590">
    <property type="entry name" value="HTHFIS"/>
</dbReference>
<evidence type="ECO:0000256" key="2">
    <source>
        <dbReference type="ARBA" id="ARBA00022840"/>
    </source>
</evidence>
<keyword evidence="1" id="KW-0547">Nucleotide-binding</keyword>
<dbReference type="PROSITE" id="PS50112">
    <property type="entry name" value="PAS"/>
    <property type="match status" value="1"/>
</dbReference>
<dbReference type="SMART" id="SM00091">
    <property type="entry name" value="PAS"/>
    <property type="match status" value="1"/>
</dbReference>
<evidence type="ECO:0000259" key="6">
    <source>
        <dbReference type="PROSITE" id="PS50112"/>
    </source>
</evidence>